<keyword evidence="1" id="KW-1133">Transmembrane helix</keyword>
<dbReference type="AlphaFoldDB" id="W7L2Y6"/>
<evidence type="ECO:0000256" key="1">
    <source>
        <dbReference type="SAM" id="Phobius"/>
    </source>
</evidence>
<comment type="caution">
    <text evidence="2">The sequence shown here is derived from an EMBL/GenBank/DDBJ whole genome shotgun (WGS) entry which is preliminary data.</text>
</comment>
<sequence>MAKRNTKKYIKRIMVTLLFSYFVYSTFINLDYRNHMKQSQEQNYQHLRTISAIGENLAERLEDFTQIPIEQEDEKGAELFDSWRVVSSESRSIYSYLSRISTLRMEDGIDDWNLLQYSLFRVDMFIDGMTIKFLGNRSYRISDEEKEKMDAVITVYRNVSKEAEKESVDIERLLESIQEPMLIIDNYYSDALEKTDRN</sequence>
<dbReference type="eggNOG" id="ENOG5030CJF">
    <property type="taxonomic scope" value="Bacteria"/>
</dbReference>
<keyword evidence="1" id="KW-0472">Membrane</keyword>
<keyword evidence="1" id="KW-0812">Transmembrane</keyword>
<reference evidence="2 3" key="2">
    <citation type="journal article" date="2016" name="Sci. Rep.">
        <title>A novel serine protease, Sep1, from Bacillus firmus DS-1 has nematicidal activity and degrades multiple intestinal-associated nematode proteins.</title>
        <authorList>
            <person name="Geng C."/>
            <person name="Nie X."/>
            <person name="Tang Z."/>
            <person name="Zhang Y."/>
            <person name="Lin J."/>
            <person name="Sun M."/>
            <person name="Peng D."/>
        </authorList>
    </citation>
    <scope>NUCLEOTIDE SEQUENCE [LARGE SCALE GENOMIC DNA]</scope>
    <source>
        <strain evidence="2 3">DS1</strain>
    </source>
</reference>
<reference evidence="3" key="1">
    <citation type="submission" date="2013-03" db="EMBL/GenBank/DDBJ databases">
        <title>Draft genome sequence of Bacillus firmus DS1.</title>
        <authorList>
            <person name="Peng D."/>
            <person name="Zhu L."/>
            <person name="Sun M."/>
        </authorList>
    </citation>
    <scope>NUCLEOTIDE SEQUENCE [LARGE SCALE GENOMIC DNA]</scope>
    <source>
        <strain evidence="3">DS1</strain>
    </source>
</reference>
<name>W7L2Y6_CYTFI</name>
<gene>
    <name evidence="2" type="ORF">PBF_00095</name>
</gene>
<dbReference type="EMBL" id="APVL01000001">
    <property type="protein sequence ID" value="EWG12778.1"/>
    <property type="molecule type" value="Genomic_DNA"/>
</dbReference>
<evidence type="ECO:0000313" key="2">
    <source>
        <dbReference type="EMBL" id="EWG12778.1"/>
    </source>
</evidence>
<feature type="transmembrane region" description="Helical" evidence="1">
    <location>
        <begin position="12"/>
        <end position="30"/>
    </location>
</feature>
<dbReference type="OrthoDB" id="2629137at2"/>
<dbReference type="RefSeq" id="WP_035325476.1">
    <property type="nucleotide sequence ID" value="NZ_APVL01000001.1"/>
</dbReference>
<proteinExistence type="predicted"/>
<accession>W7L2Y6</accession>
<organism evidence="2 3">
    <name type="scientific">Cytobacillus firmus DS1</name>
    <dbReference type="NCBI Taxonomy" id="1307436"/>
    <lineage>
        <taxon>Bacteria</taxon>
        <taxon>Bacillati</taxon>
        <taxon>Bacillota</taxon>
        <taxon>Bacilli</taxon>
        <taxon>Bacillales</taxon>
        <taxon>Bacillaceae</taxon>
        <taxon>Cytobacillus</taxon>
    </lineage>
</organism>
<evidence type="ECO:0000313" key="3">
    <source>
        <dbReference type="Proteomes" id="UP000019270"/>
    </source>
</evidence>
<dbReference type="PATRIC" id="fig|1307436.3.peg.20"/>
<dbReference type="Proteomes" id="UP000019270">
    <property type="component" value="Unassembled WGS sequence"/>
</dbReference>
<protein>
    <submittedName>
        <fullName evidence="2">Uncharacterized protein</fullName>
    </submittedName>
</protein>